<dbReference type="PRINTS" id="PR01400">
    <property type="entry name" value="TACYTOLYSIN"/>
</dbReference>
<protein>
    <submittedName>
        <fullName evidence="2">Thiol-activated cytolysin family protein</fullName>
    </submittedName>
</protein>
<accession>A0ABU3BHJ6</accession>
<evidence type="ECO:0000313" key="3">
    <source>
        <dbReference type="Proteomes" id="UP001250662"/>
    </source>
</evidence>
<dbReference type="Proteomes" id="UP001250662">
    <property type="component" value="Unassembled WGS sequence"/>
</dbReference>
<organism evidence="2 3">
    <name type="scientific">Croceitalea vernalis</name>
    <dbReference type="NCBI Taxonomy" id="3075599"/>
    <lineage>
        <taxon>Bacteria</taxon>
        <taxon>Pseudomonadati</taxon>
        <taxon>Bacteroidota</taxon>
        <taxon>Flavobacteriia</taxon>
        <taxon>Flavobacteriales</taxon>
        <taxon>Flavobacteriaceae</taxon>
        <taxon>Croceitalea</taxon>
    </lineage>
</organism>
<dbReference type="InterPro" id="IPR036363">
    <property type="entry name" value="Thiol_cytolysin_ab_sf"/>
</dbReference>
<dbReference type="InterPro" id="IPR036359">
    <property type="entry name" value="Thiol_cytolysin_sf"/>
</dbReference>
<dbReference type="EMBL" id="JAVRHU010000002">
    <property type="protein sequence ID" value="MDT0621609.1"/>
    <property type="molecule type" value="Genomic_DNA"/>
</dbReference>
<keyword evidence="1" id="KW-0732">Signal</keyword>
<dbReference type="RefSeq" id="WP_311385228.1">
    <property type="nucleotide sequence ID" value="NZ_JAVRHU010000002.1"/>
</dbReference>
<feature type="signal peptide" evidence="1">
    <location>
        <begin position="1"/>
        <end position="27"/>
    </location>
</feature>
<sequence>MKTNQLPLKSILKLVPLVLLFLISACSKDEVSPDDPDEPQFSNNDADEFNTVVANLSAFDQPTESSIAESGATNPEREGETEFECFTRTYNGAPGFNELFMLDPTTDVIYPGALLKGESIPTGEYIAINAERAPITVSTSFSNISGSPSVTIENPNKLSTVRAGINELLAREVTGATPANLVVEESEVYSEQHMAVAIGANYRGLTKSIGGSVDFNRSERKNTYVLKFIQKYFTLDLDTPGQSPSDLFTQLPNSESLGSTSPVYVSSVTYGRMVLYTVESDSSITQVRTAFNGAINAGFEGNISAEGSYSALFNSSTVKATVIGGSGASATQVVNGPQGVYDYISEGGNYSKDSPGAPLAYKLRYVKQGFPVAKVILATEYNIRSCDLAYPKYRITINDLYVAQTPAVGSEGTHLEIWGSVQGKINSKSDRVRWVRPSTNDLQISLFRSHLINESIDIELYRPDYDNDYVELSGDVNDKDLFSSENLGVRSLKIPLTDIGDAGNSGTYRLIFDEVSLHTLYGNFTVERIK</sequence>
<proteinExistence type="predicted"/>
<reference evidence="2 3" key="1">
    <citation type="submission" date="2023-09" db="EMBL/GenBank/DDBJ databases">
        <authorList>
            <person name="Rey-Velasco X."/>
        </authorList>
    </citation>
    <scope>NUCLEOTIDE SEQUENCE [LARGE SCALE GENOMIC DNA]</scope>
    <source>
        <strain evidence="2 3">P007</strain>
    </source>
</reference>
<dbReference type="Gene3D" id="3.40.30.40">
    <property type="entry name" value="Perfringolysin"/>
    <property type="match status" value="1"/>
</dbReference>
<evidence type="ECO:0000313" key="2">
    <source>
        <dbReference type="EMBL" id="MDT0621609.1"/>
    </source>
</evidence>
<name>A0ABU3BHJ6_9FLAO</name>
<dbReference type="Gene3D" id="3.90.840.10">
    <property type="entry name" value="Thiol-activated cytolysin superfamily/Thiol-activated cytolysin, alpha-beta domain"/>
    <property type="match status" value="1"/>
</dbReference>
<dbReference type="Gene3D" id="3.30.1040.20">
    <property type="match status" value="1"/>
</dbReference>
<comment type="caution">
    <text evidence="2">The sequence shown here is derived from an EMBL/GenBank/DDBJ whole genome shotgun (WGS) entry which is preliminary data.</text>
</comment>
<dbReference type="Pfam" id="PF01289">
    <property type="entry name" value="Thiol_cytolysin"/>
    <property type="match status" value="1"/>
</dbReference>
<feature type="chain" id="PRO_5047454907" evidence="1">
    <location>
        <begin position="28"/>
        <end position="530"/>
    </location>
</feature>
<dbReference type="PROSITE" id="PS51257">
    <property type="entry name" value="PROKAR_LIPOPROTEIN"/>
    <property type="match status" value="1"/>
</dbReference>
<gene>
    <name evidence="2" type="ORF">RM520_08225</name>
</gene>
<keyword evidence="3" id="KW-1185">Reference proteome</keyword>
<dbReference type="InterPro" id="IPR001869">
    <property type="entry name" value="Thiol_cytolysin"/>
</dbReference>
<dbReference type="SUPFAM" id="SSF56978">
    <property type="entry name" value="Perfringolysin"/>
    <property type="match status" value="1"/>
</dbReference>
<evidence type="ECO:0000256" key="1">
    <source>
        <dbReference type="SAM" id="SignalP"/>
    </source>
</evidence>